<reference evidence="2 3" key="1">
    <citation type="submission" date="2020-08" db="EMBL/GenBank/DDBJ databases">
        <title>A Genomic Blueprint of the Chicken Gut Microbiome.</title>
        <authorList>
            <person name="Gilroy R."/>
            <person name="Ravi A."/>
            <person name="Getino M."/>
            <person name="Pursley I."/>
            <person name="Horton D.L."/>
            <person name="Alikhan N.-F."/>
            <person name="Baker D."/>
            <person name="Gharbi K."/>
            <person name="Hall N."/>
            <person name="Watson M."/>
            <person name="Adriaenssens E.M."/>
            <person name="Foster-Nyarko E."/>
            <person name="Jarju S."/>
            <person name="Secka A."/>
            <person name="Antonio M."/>
            <person name="Oren A."/>
            <person name="Chaudhuri R."/>
            <person name="La Ragione R.M."/>
            <person name="Hildebrand F."/>
            <person name="Pallen M.J."/>
        </authorList>
    </citation>
    <scope>NUCLEOTIDE SEQUENCE [LARGE SCALE GENOMIC DNA]</scope>
    <source>
        <strain evidence="2 3">Sa2BUA9</strain>
    </source>
</reference>
<gene>
    <name evidence="2" type="ORF">H9650_14790</name>
</gene>
<dbReference type="PROSITE" id="PS51819">
    <property type="entry name" value="VOC"/>
    <property type="match status" value="1"/>
</dbReference>
<dbReference type="CDD" id="cd06587">
    <property type="entry name" value="VOC"/>
    <property type="match status" value="1"/>
</dbReference>
<dbReference type="Gene3D" id="3.10.180.10">
    <property type="entry name" value="2,3-Dihydroxybiphenyl 1,2-Dioxygenase, domain 1"/>
    <property type="match status" value="1"/>
</dbReference>
<sequence length="132" mass="14876">MSHFISRIATVEIPVSNLERSMDFYMSVLGVHVESKGDKAAMLSFHTKGVPTMYLVETKEVRPLFFTNTHSNVVHSVIDFYTPLLKDFYHWLKKNKVEVGPLNVNEEGLGGFGFKDPDGNNLSASNIEHFGQ</sequence>
<dbReference type="RefSeq" id="WP_144539270.1">
    <property type="nucleotide sequence ID" value="NZ_JACSQO010000008.1"/>
</dbReference>
<evidence type="ECO:0000313" key="2">
    <source>
        <dbReference type="EMBL" id="MBD7945391.1"/>
    </source>
</evidence>
<dbReference type="Proteomes" id="UP000640786">
    <property type="component" value="Unassembled WGS sequence"/>
</dbReference>
<name>A0ABR8RC54_9BACI</name>
<dbReference type="Pfam" id="PF00903">
    <property type="entry name" value="Glyoxalase"/>
    <property type="match status" value="1"/>
</dbReference>
<protein>
    <submittedName>
        <fullName evidence="2">VOC family protein</fullName>
    </submittedName>
</protein>
<dbReference type="InterPro" id="IPR029068">
    <property type="entry name" value="Glyas_Bleomycin-R_OHBP_Dase"/>
</dbReference>
<feature type="domain" description="VOC" evidence="1">
    <location>
        <begin position="7"/>
        <end position="127"/>
    </location>
</feature>
<dbReference type="InterPro" id="IPR004360">
    <property type="entry name" value="Glyas_Fos-R_dOase_dom"/>
</dbReference>
<evidence type="ECO:0000259" key="1">
    <source>
        <dbReference type="PROSITE" id="PS51819"/>
    </source>
</evidence>
<keyword evidence="3" id="KW-1185">Reference proteome</keyword>
<dbReference type="EMBL" id="JACSQO010000008">
    <property type="protein sequence ID" value="MBD7945391.1"/>
    <property type="molecule type" value="Genomic_DNA"/>
</dbReference>
<dbReference type="SUPFAM" id="SSF54593">
    <property type="entry name" value="Glyoxalase/Bleomycin resistance protein/Dihydroxybiphenyl dioxygenase"/>
    <property type="match status" value="1"/>
</dbReference>
<evidence type="ECO:0000313" key="3">
    <source>
        <dbReference type="Proteomes" id="UP000640786"/>
    </source>
</evidence>
<organism evidence="2 3">
    <name type="scientific">Psychrobacillus faecigallinarum</name>
    <dbReference type="NCBI Taxonomy" id="2762235"/>
    <lineage>
        <taxon>Bacteria</taxon>
        <taxon>Bacillati</taxon>
        <taxon>Bacillota</taxon>
        <taxon>Bacilli</taxon>
        <taxon>Bacillales</taxon>
        <taxon>Bacillaceae</taxon>
        <taxon>Psychrobacillus</taxon>
    </lineage>
</organism>
<comment type="caution">
    <text evidence="2">The sequence shown here is derived from an EMBL/GenBank/DDBJ whole genome shotgun (WGS) entry which is preliminary data.</text>
</comment>
<proteinExistence type="predicted"/>
<accession>A0ABR8RC54</accession>
<dbReference type="InterPro" id="IPR037523">
    <property type="entry name" value="VOC_core"/>
</dbReference>